<dbReference type="AlphaFoldDB" id="A0A1Y1HWQ5"/>
<feature type="region of interest" description="Disordered" evidence="7">
    <location>
        <begin position="720"/>
        <end position="769"/>
    </location>
</feature>
<dbReference type="SUPFAM" id="SSF53335">
    <property type="entry name" value="S-adenosyl-L-methionine-dependent methyltransferases"/>
    <property type="match status" value="1"/>
</dbReference>
<dbReference type="InterPro" id="IPR029063">
    <property type="entry name" value="SAM-dependent_MTases_sf"/>
</dbReference>
<dbReference type="STRING" id="105231.A0A1Y1HWQ5"/>
<feature type="compositionally biased region" description="Low complexity" evidence="7">
    <location>
        <begin position="753"/>
        <end position="767"/>
    </location>
</feature>
<keyword evidence="9" id="KW-1185">Reference proteome</keyword>
<comment type="similarity">
    <text evidence="4 5">Belongs to the class I-like SAM-binding methyltransferase superfamily. C5-methyltransferase family.</text>
</comment>
<dbReference type="PRINTS" id="PR00105">
    <property type="entry name" value="C5METTRFRASE"/>
</dbReference>
<keyword evidence="1 4" id="KW-0489">Methyltransferase</keyword>
<feature type="compositionally biased region" description="Polar residues" evidence="7">
    <location>
        <begin position="629"/>
        <end position="644"/>
    </location>
</feature>
<dbReference type="GO" id="GO:0003677">
    <property type="term" value="F:DNA binding"/>
    <property type="evidence" value="ECO:0000318"/>
    <property type="project" value="GO_Central"/>
</dbReference>
<dbReference type="GO" id="GO:0003886">
    <property type="term" value="F:DNA (cytosine-5-)-methyltransferase activity"/>
    <property type="evidence" value="ECO:0000318"/>
    <property type="project" value="GO_Central"/>
</dbReference>
<dbReference type="Pfam" id="PF00145">
    <property type="entry name" value="DNA_methylase"/>
    <property type="match status" value="1"/>
</dbReference>
<feature type="active site" evidence="4">
    <location>
        <position position="70"/>
    </location>
</feature>
<feature type="region of interest" description="Disordered" evidence="7">
    <location>
        <begin position="610"/>
        <end position="644"/>
    </location>
</feature>
<dbReference type="Gene3D" id="3.40.50.150">
    <property type="entry name" value="Vaccinia Virus protein VP39"/>
    <property type="match status" value="1"/>
</dbReference>
<dbReference type="InterPro" id="IPR001525">
    <property type="entry name" value="C5_MeTfrase"/>
</dbReference>
<evidence type="ECO:0000256" key="5">
    <source>
        <dbReference type="RuleBase" id="RU000416"/>
    </source>
</evidence>
<comment type="catalytic activity">
    <reaction evidence="6">
        <text>a 2'-deoxycytidine in DNA + S-adenosyl-L-methionine = a 5-methyl-2'-deoxycytidine in DNA + S-adenosyl-L-homocysteine + H(+)</text>
        <dbReference type="Rhea" id="RHEA:13681"/>
        <dbReference type="Rhea" id="RHEA-COMP:11369"/>
        <dbReference type="Rhea" id="RHEA-COMP:11370"/>
        <dbReference type="ChEBI" id="CHEBI:15378"/>
        <dbReference type="ChEBI" id="CHEBI:57856"/>
        <dbReference type="ChEBI" id="CHEBI:59789"/>
        <dbReference type="ChEBI" id="CHEBI:85452"/>
        <dbReference type="ChEBI" id="CHEBI:85454"/>
        <dbReference type="EC" id="2.1.1.37"/>
    </reaction>
</comment>
<organism evidence="8 9">
    <name type="scientific">Klebsormidium nitens</name>
    <name type="common">Green alga</name>
    <name type="synonym">Ulothrix nitens</name>
    <dbReference type="NCBI Taxonomy" id="105231"/>
    <lineage>
        <taxon>Eukaryota</taxon>
        <taxon>Viridiplantae</taxon>
        <taxon>Streptophyta</taxon>
        <taxon>Klebsormidiophyceae</taxon>
        <taxon>Klebsormidiales</taxon>
        <taxon>Klebsormidiaceae</taxon>
        <taxon>Klebsormidium</taxon>
    </lineage>
</organism>
<dbReference type="NCBIfam" id="TIGR00675">
    <property type="entry name" value="dcm"/>
    <property type="match status" value="1"/>
</dbReference>
<dbReference type="GO" id="GO:0044027">
    <property type="term" value="P:negative regulation of gene expression via chromosomal CpG island methylation"/>
    <property type="evidence" value="ECO:0000318"/>
    <property type="project" value="GO_Central"/>
</dbReference>
<evidence type="ECO:0000256" key="2">
    <source>
        <dbReference type="ARBA" id="ARBA00022679"/>
    </source>
</evidence>
<dbReference type="GO" id="GO:0005634">
    <property type="term" value="C:nucleus"/>
    <property type="evidence" value="ECO:0000318"/>
    <property type="project" value="GO_Central"/>
</dbReference>
<accession>A0A1Y1HWQ5</accession>
<evidence type="ECO:0000313" key="8">
    <source>
        <dbReference type="EMBL" id="GAQ80957.1"/>
    </source>
</evidence>
<evidence type="ECO:0000256" key="6">
    <source>
        <dbReference type="RuleBase" id="RU000417"/>
    </source>
</evidence>
<feature type="region of interest" description="Disordered" evidence="7">
    <location>
        <begin position="666"/>
        <end position="708"/>
    </location>
</feature>
<protein>
    <recommendedName>
        <fullName evidence="6">Cytosine-specific methyltransferase</fullName>
        <ecNumber evidence="6">2.1.1.37</ecNumber>
    </recommendedName>
</protein>
<keyword evidence="2 4" id="KW-0808">Transferase</keyword>
<dbReference type="GO" id="GO:0032259">
    <property type="term" value="P:methylation"/>
    <property type="evidence" value="ECO:0007669"/>
    <property type="project" value="UniProtKB-KW"/>
</dbReference>
<dbReference type="CDD" id="cd05162">
    <property type="entry name" value="PWWP"/>
    <property type="match status" value="1"/>
</dbReference>
<evidence type="ECO:0000256" key="3">
    <source>
        <dbReference type="ARBA" id="ARBA00022691"/>
    </source>
</evidence>
<dbReference type="PANTHER" id="PTHR10629:SF50">
    <property type="entry name" value="DNA (CYTOSINE-5)-METHYLTRANSFERASE CMT3"/>
    <property type="match status" value="1"/>
</dbReference>
<dbReference type="InterPro" id="IPR050390">
    <property type="entry name" value="C5-Methyltransferase"/>
</dbReference>
<evidence type="ECO:0000313" key="9">
    <source>
        <dbReference type="Proteomes" id="UP000054558"/>
    </source>
</evidence>
<dbReference type="PROSITE" id="PS00094">
    <property type="entry name" value="C5_MTASE_1"/>
    <property type="match status" value="1"/>
</dbReference>
<reference evidence="8 9" key="1">
    <citation type="journal article" date="2014" name="Nat. Commun.">
        <title>Klebsormidium flaccidum genome reveals primary factors for plant terrestrial adaptation.</title>
        <authorList>
            <person name="Hori K."/>
            <person name="Maruyama F."/>
            <person name="Fujisawa T."/>
            <person name="Togashi T."/>
            <person name="Yamamoto N."/>
            <person name="Seo M."/>
            <person name="Sato S."/>
            <person name="Yamada T."/>
            <person name="Mori H."/>
            <person name="Tajima N."/>
            <person name="Moriyama T."/>
            <person name="Ikeuchi M."/>
            <person name="Watanabe M."/>
            <person name="Wada H."/>
            <person name="Kobayashi K."/>
            <person name="Saito M."/>
            <person name="Masuda T."/>
            <person name="Sasaki-Sekimoto Y."/>
            <person name="Mashiguchi K."/>
            <person name="Awai K."/>
            <person name="Shimojima M."/>
            <person name="Masuda S."/>
            <person name="Iwai M."/>
            <person name="Nobusawa T."/>
            <person name="Narise T."/>
            <person name="Kondo S."/>
            <person name="Saito H."/>
            <person name="Sato R."/>
            <person name="Murakawa M."/>
            <person name="Ihara Y."/>
            <person name="Oshima-Yamada Y."/>
            <person name="Ohtaka K."/>
            <person name="Satoh M."/>
            <person name="Sonobe K."/>
            <person name="Ishii M."/>
            <person name="Ohtani R."/>
            <person name="Kanamori-Sato M."/>
            <person name="Honoki R."/>
            <person name="Miyazaki D."/>
            <person name="Mochizuki H."/>
            <person name="Umetsu J."/>
            <person name="Higashi K."/>
            <person name="Shibata D."/>
            <person name="Kamiya Y."/>
            <person name="Sato N."/>
            <person name="Nakamura Y."/>
            <person name="Tabata S."/>
            <person name="Ida S."/>
            <person name="Kurokawa K."/>
            <person name="Ohta H."/>
        </authorList>
    </citation>
    <scope>NUCLEOTIDE SEQUENCE [LARGE SCALE GENOMIC DNA]</scope>
    <source>
        <strain evidence="8 9">NIES-2285</strain>
    </source>
</reference>
<sequence length="1039" mass="112533">MRVVSLFSGCGGLDLGLTKAGHDVIMQVEIDPRCRQVLRHHFPGTLLHPNVEQVQTLPKETDIVAAGFPCQDLSPESSTRKGLKGSKTSMVHHVFRLLKASRPVQWVLLENVPGLLDRIHGQPVVMGYVAEQLERLGYSWAYRIINTSGFGDPQRRRRVFIVACLHGDPRDALLADVGSCGSPCAAPCVLCWENGKDLEQEVHAMDLECWRSGGCVGVMPTLTKSNGSRWMIVTPGSETPPGLLAIEDAERLQGFEIGHTWPCLRTEGGVSRDLTPEAHERARFALVGDAVSVPVAWYIGKRLANPYEGRKYTTGNGDQAFDPAAPEAWPRAAWRLAGNAAPREANGLLARGALSELPELLPFTPLSKFLTAIRPGLAEADVRNYVKRLKDKRFEVSQSVQLKLIRTYGMKLDDFQAYPRTAESVVWASLTGWRPKWYPAVLQSRAHASPAVLAQEETGKTLVVFKGEQNKWSSLWVDKVVPWPDRSPEEISDKMDLPDEYARIVLWARAEHDWLRRFDEKGEYMGDGGMPAPSLKRKLGDVAPPLVSSGLLGQALVGRHVEVYWPQDNTFYVGLVQSFNPRNKRPYKIFYAADETVEHLDLPQEQWRLVPSATGGSPPPLEPGVHLPGNSSPSPSVEPLNQSSPASVCFERSAAGSCPVEGPGLFSGEESKCRGSPVECSEDSGSEREASGSASVGRPDPNGGRHSPLASALLQRLTSQVGLGESSGPSPPSSKAPSLTRNFAPAAPERTGASPAAAQTTPATAFPDEPGVALVIEVNERGGTAIEVSEVPPVGGPFSAAVRSPDPVVQTLLFPGLEPEELGKIGTGDTTLATDLMCPDFAPSGLSPGSMLSPSAATLEITRVLDRVELFPNPFERNDATQEAAWRAGLGLTLPEKPARQRKVRQPSAPKPKKIVTEAALIKNPALDGAALVGREVRVLDVKTRLWMWATVESFDATMGFRNTQPWLVRYVDESAEYVNLCLDRCEIVPRKATVSVSQPSVDSPLTAVPGLDRESNVALVESGAAEMDASLAEVLSPS</sequence>
<evidence type="ECO:0000256" key="7">
    <source>
        <dbReference type="SAM" id="MobiDB-lite"/>
    </source>
</evidence>
<keyword evidence="3 4" id="KW-0949">S-adenosyl-L-methionine</keyword>
<dbReference type="EC" id="2.1.1.37" evidence="6"/>
<dbReference type="InterPro" id="IPR018117">
    <property type="entry name" value="C5_DNA_meth_AS"/>
</dbReference>
<evidence type="ECO:0000256" key="4">
    <source>
        <dbReference type="PROSITE-ProRule" id="PRU01016"/>
    </source>
</evidence>
<dbReference type="PROSITE" id="PS51679">
    <property type="entry name" value="SAM_MT_C5"/>
    <property type="match status" value="1"/>
</dbReference>
<proteinExistence type="inferred from homology"/>
<name>A0A1Y1HWQ5_KLENI</name>
<dbReference type="EMBL" id="DF237016">
    <property type="protein sequence ID" value="GAQ80957.1"/>
    <property type="molecule type" value="Genomic_DNA"/>
</dbReference>
<dbReference type="PANTHER" id="PTHR10629">
    <property type="entry name" value="CYTOSINE-SPECIFIC METHYLTRANSFERASE"/>
    <property type="match status" value="1"/>
</dbReference>
<dbReference type="CDD" id="cd20404">
    <property type="entry name" value="Tudor_Agenet_AtEML-like"/>
    <property type="match status" value="1"/>
</dbReference>
<evidence type="ECO:0000256" key="1">
    <source>
        <dbReference type="ARBA" id="ARBA00022603"/>
    </source>
</evidence>
<dbReference type="OrthoDB" id="62853at2759"/>
<dbReference type="Proteomes" id="UP000054558">
    <property type="component" value="Unassembled WGS sequence"/>
</dbReference>
<gene>
    <name evidence="8" type="ORF">KFL_000670150</name>
</gene>